<dbReference type="RefSeq" id="WP_208570909.1">
    <property type="nucleotide sequence ID" value="NZ_JAGFWR010000043.1"/>
</dbReference>
<dbReference type="SMART" id="SM00020">
    <property type="entry name" value="Tryp_SPc"/>
    <property type="match status" value="1"/>
</dbReference>
<gene>
    <name evidence="4" type="ORF">JQN83_32120</name>
</gene>
<name>A0ABS3VIE9_9ACTN</name>
<dbReference type="PROSITE" id="PS50240">
    <property type="entry name" value="TRYPSIN_DOM"/>
    <property type="match status" value="1"/>
</dbReference>
<accession>A0ABS3VIE9</accession>
<keyword evidence="2" id="KW-1015">Disulfide bond</keyword>
<dbReference type="PROSITE" id="PS00134">
    <property type="entry name" value="TRYPSIN_HIS"/>
    <property type="match status" value="1"/>
</dbReference>
<dbReference type="SUPFAM" id="SSF50494">
    <property type="entry name" value="Trypsin-like serine proteases"/>
    <property type="match status" value="1"/>
</dbReference>
<dbReference type="InterPro" id="IPR018114">
    <property type="entry name" value="TRYPSIN_HIS"/>
</dbReference>
<dbReference type="PANTHER" id="PTHR24276">
    <property type="entry name" value="POLYSERASE-RELATED"/>
    <property type="match status" value="1"/>
</dbReference>
<reference evidence="4 5" key="1">
    <citation type="submission" date="2021-03" db="EMBL/GenBank/DDBJ databases">
        <authorList>
            <person name="Lee D.-H."/>
        </authorList>
    </citation>
    <scope>NUCLEOTIDE SEQUENCE [LARGE SCALE GENOMIC DNA]</scope>
    <source>
        <strain evidence="4 5">MMS20-R2-23</strain>
    </source>
</reference>
<protein>
    <submittedName>
        <fullName evidence="4">Trypsin-like serine protease</fullName>
    </submittedName>
</protein>
<dbReference type="PRINTS" id="PR00722">
    <property type="entry name" value="CHYMOTRYPSIN"/>
</dbReference>
<evidence type="ECO:0000256" key="1">
    <source>
        <dbReference type="ARBA" id="ARBA00007664"/>
    </source>
</evidence>
<dbReference type="EMBL" id="JAGFWR010000043">
    <property type="protein sequence ID" value="MBO4165409.1"/>
    <property type="molecule type" value="Genomic_DNA"/>
</dbReference>
<evidence type="ECO:0000313" key="4">
    <source>
        <dbReference type="EMBL" id="MBO4165409.1"/>
    </source>
</evidence>
<dbReference type="InterPro" id="IPR043504">
    <property type="entry name" value="Peptidase_S1_PA_chymotrypsin"/>
</dbReference>
<dbReference type="InterPro" id="IPR050430">
    <property type="entry name" value="Peptidase_S1"/>
</dbReference>
<dbReference type="InterPro" id="IPR009003">
    <property type="entry name" value="Peptidase_S1_PA"/>
</dbReference>
<keyword evidence="5" id="KW-1185">Reference proteome</keyword>
<feature type="domain" description="Peptidase S1" evidence="3">
    <location>
        <begin position="36"/>
        <end position="233"/>
    </location>
</feature>
<dbReference type="PANTHER" id="PTHR24276:SF98">
    <property type="entry name" value="FI18310P1-RELATED"/>
    <property type="match status" value="1"/>
</dbReference>
<organism evidence="4 5">
    <name type="scientific">Micromonospora antibiotica</name>
    <dbReference type="NCBI Taxonomy" id="2807623"/>
    <lineage>
        <taxon>Bacteria</taxon>
        <taxon>Bacillati</taxon>
        <taxon>Actinomycetota</taxon>
        <taxon>Actinomycetes</taxon>
        <taxon>Micromonosporales</taxon>
        <taxon>Micromonosporaceae</taxon>
        <taxon>Micromonospora</taxon>
    </lineage>
</organism>
<sequence length="239" mass="24722">MLPRSIIFAGRRAAAVAATLTTTLLAVLVGQPASAIIGGTTSGNLTGQVNIWIDNGASYQCTGSLIGERYVLTAAHCLVSPVTRMRIWTGSRTPKEGQQIAVDGYAAAEKGYDIAILHLAGPVKQPQNIVKYSAGPGIIKAGVNVAVRGWGRESKTGIGPTPSLKVCSMKVKSSVPDILQLEKINGVTGKGDSGAGVWDGSVIRGVVSTGDEDKLTNTVPTALVAGWIYAKTNVRGVPS</sequence>
<dbReference type="InterPro" id="IPR001254">
    <property type="entry name" value="Trypsin_dom"/>
</dbReference>
<comment type="similarity">
    <text evidence="1">Belongs to the peptidase S1 family.</text>
</comment>
<evidence type="ECO:0000313" key="5">
    <source>
        <dbReference type="Proteomes" id="UP000671399"/>
    </source>
</evidence>
<dbReference type="Gene3D" id="2.40.10.10">
    <property type="entry name" value="Trypsin-like serine proteases"/>
    <property type="match status" value="1"/>
</dbReference>
<comment type="caution">
    <text evidence="4">The sequence shown here is derived from an EMBL/GenBank/DDBJ whole genome shotgun (WGS) entry which is preliminary data.</text>
</comment>
<dbReference type="InterPro" id="IPR001314">
    <property type="entry name" value="Peptidase_S1A"/>
</dbReference>
<dbReference type="Pfam" id="PF00089">
    <property type="entry name" value="Trypsin"/>
    <property type="match status" value="1"/>
</dbReference>
<dbReference type="Proteomes" id="UP000671399">
    <property type="component" value="Unassembled WGS sequence"/>
</dbReference>
<proteinExistence type="inferred from homology"/>
<evidence type="ECO:0000259" key="3">
    <source>
        <dbReference type="PROSITE" id="PS50240"/>
    </source>
</evidence>
<evidence type="ECO:0000256" key="2">
    <source>
        <dbReference type="ARBA" id="ARBA00023157"/>
    </source>
</evidence>